<dbReference type="Gene3D" id="3.90.76.10">
    <property type="entry name" value="Dipeptide-binding Protein, Domain 1"/>
    <property type="match status" value="1"/>
</dbReference>
<dbReference type="Gene3D" id="3.40.190.10">
    <property type="entry name" value="Periplasmic binding protein-like II"/>
    <property type="match status" value="1"/>
</dbReference>
<dbReference type="RefSeq" id="WP_184213549.1">
    <property type="nucleotide sequence ID" value="NZ_JACHIP010000001.1"/>
</dbReference>
<dbReference type="InterPro" id="IPR039424">
    <property type="entry name" value="SBP_5"/>
</dbReference>
<dbReference type="Gene3D" id="3.10.105.10">
    <property type="entry name" value="Dipeptide-binding Protein, Domain 3"/>
    <property type="match status" value="1"/>
</dbReference>
<gene>
    <name evidence="6" type="ORF">HDF16_000472</name>
</gene>
<comment type="caution">
    <text evidence="6">The sequence shown here is derived from an EMBL/GenBank/DDBJ whole genome shotgun (WGS) entry which is preliminary data.</text>
</comment>
<dbReference type="PANTHER" id="PTHR30290">
    <property type="entry name" value="PERIPLASMIC BINDING COMPONENT OF ABC TRANSPORTER"/>
    <property type="match status" value="1"/>
</dbReference>
<evidence type="ECO:0000259" key="5">
    <source>
        <dbReference type="Pfam" id="PF00496"/>
    </source>
</evidence>
<dbReference type="AlphaFoldDB" id="A0A7W8E1G5"/>
<proteinExistence type="inferred from homology"/>
<name>A0A7W8E1G5_9BACT</name>
<dbReference type="InterPro" id="IPR030678">
    <property type="entry name" value="Peptide/Ni-bd"/>
</dbReference>
<accession>A0A7W8E1G5</accession>
<feature type="signal peptide" evidence="4">
    <location>
        <begin position="1"/>
        <end position="20"/>
    </location>
</feature>
<feature type="chain" id="PRO_5031184627" evidence="4">
    <location>
        <begin position="21"/>
        <end position="544"/>
    </location>
</feature>
<dbReference type="GO" id="GO:1904680">
    <property type="term" value="F:peptide transmembrane transporter activity"/>
    <property type="evidence" value="ECO:0007669"/>
    <property type="project" value="TreeGrafter"/>
</dbReference>
<keyword evidence="2" id="KW-0813">Transport</keyword>
<keyword evidence="3 4" id="KW-0732">Signal</keyword>
<reference evidence="6 7" key="1">
    <citation type="submission" date="2020-08" db="EMBL/GenBank/DDBJ databases">
        <title>Genomic Encyclopedia of Type Strains, Phase IV (KMG-V): Genome sequencing to study the core and pangenomes of soil and plant-associated prokaryotes.</title>
        <authorList>
            <person name="Whitman W."/>
        </authorList>
    </citation>
    <scope>NUCLEOTIDE SEQUENCE [LARGE SCALE GENOMIC DNA]</scope>
    <source>
        <strain evidence="6 7">M8UP14</strain>
    </source>
</reference>
<evidence type="ECO:0000313" key="6">
    <source>
        <dbReference type="EMBL" id="MBB5055803.1"/>
    </source>
</evidence>
<feature type="domain" description="Solute-binding protein family 5" evidence="5">
    <location>
        <begin position="77"/>
        <end position="452"/>
    </location>
</feature>
<comment type="similarity">
    <text evidence="1">Belongs to the bacterial solute-binding protein 5 family.</text>
</comment>
<organism evidence="6 7">
    <name type="scientific">Granulicella aggregans</name>
    <dbReference type="NCBI Taxonomy" id="474949"/>
    <lineage>
        <taxon>Bacteria</taxon>
        <taxon>Pseudomonadati</taxon>
        <taxon>Acidobacteriota</taxon>
        <taxon>Terriglobia</taxon>
        <taxon>Terriglobales</taxon>
        <taxon>Acidobacteriaceae</taxon>
        <taxon>Granulicella</taxon>
    </lineage>
</organism>
<evidence type="ECO:0000256" key="1">
    <source>
        <dbReference type="ARBA" id="ARBA00005695"/>
    </source>
</evidence>
<dbReference type="PIRSF" id="PIRSF002741">
    <property type="entry name" value="MppA"/>
    <property type="match status" value="1"/>
</dbReference>
<dbReference type="EMBL" id="JACHIP010000001">
    <property type="protein sequence ID" value="MBB5055803.1"/>
    <property type="molecule type" value="Genomic_DNA"/>
</dbReference>
<dbReference type="InterPro" id="IPR000914">
    <property type="entry name" value="SBP_5_dom"/>
</dbReference>
<dbReference type="Pfam" id="PF00496">
    <property type="entry name" value="SBP_bac_5"/>
    <property type="match status" value="1"/>
</dbReference>
<dbReference type="GO" id="GO:0015833">
    <property type="term" value="P:peptide transport"/>
    <property type="evidence" value="ECO:0007669"/>
    <property type="project" value="TreeGrafter"/>
</dbReference>
<keyword evidence="7" id="KW-1185">Reference proteome</keyword>
<dbReference type="PANTHER" id="PTHR30290:SF9">
    <property type="entry name" value="OLIGOPEPTIDE-BINDING PROTEIN APPA"/>
    <property type="match status" value="1"/>
</dbReference>
<dbReference type="GO" id="GO:0030288">
    <property type="term" value="C:outer membrane-bounded periplasmic space"/>
    <property type="evidence" value="ECO:0007669"/>
    <property type="project" value="UniProtKB-ARBA"/>
</dbReference>
<dbReference type="SUPFAM" id="SSF53850">
    <property type="entry name" value="Periplasmic binding protein-like II"/>
    <property type="match status" value="1"/>
</dbReference>
<evidence type="ECO:0000313" key="7">
    <source>
        <dbReference type="Proteomes" id="UP000540989"/>
    </source>
</evidence>
<dbReference type="GO" id="GO:0043190">
    <property type="term" value="C:ATP-binding cassette (ABC) transporter complex"/>
    <property type="evidence" value="ECO:0007669"/>
    <property type="project" value="InterPro"/>
</dbReference>
<sequence length="544" mass="59861">MHTLHLTKVFAILLCTAVVAQVASPQAAPRLPGELAWTIGYDPKSFDPAKVDEEESEHVRYLTAGVLLRFNRYSQQVETQLAKSWSLSPDRMTITFVLRPGLAFSDGSRLTANDAAWSIRRVLLPATAAPVAEEFVEPAGVTVATPNDHTVVVHLPKPVVGIGKVFDEIAIEPAGRPSEGRITSGPYFVADYHRSQYIRLRRNEHFQGREGDRLALASANSIRLDVLDNAEKEIRLFQREEYDVINGLAPDYYGLLKQKSPSSVRDLGPSLNTEQIWFNQAAASPIPAWEKTWFQSQAFRVAISQTINRADLARVAYEGHATPAYNFISPANVAWYNHSVSTPHFDVAAAKAGLAHAGFRMNAGHLEDAAGHAVAFSILTNSGNAARMKMATLIQQDLAALGIRVTVVALDFPALIERLMHTQDYEACLLGISNADPDPNAAMNLWLSSSPNHQWNPSEKTPATPWEAEIDRAMQQQATSPTEAGRKRAIDRVQQIVADQQPFIYLVYPNALYAVSPKLENVKAAVLNPGVVWNVESLHLQGAR</sequence>
<evidence type="ECO:0000256" key="4">
    <source>
        <dbReference type="SAM" id="SignalP"/>
    </source>
</evidence>
<evidence type="ECO:0000256" key="3">
    <source>
        <dbReference type="ARBA" id="ARBA00022729"/>
    </source>
</evidence>
<evidence type="ECO:0000256" key="2">
    <source>
        <dbReference type="ARBA" id="ARBA00022448"/>
    </source>
</evidence>
<protein>
    <submittedName>
        <fullName evidence="6">Peptide/nickel transport system substrate-binding protein</fullName>
    </submittedName>
</protein>
<dbReference type="Proteomes" id="UP000540989">
    <property type="component" value="Unassembled WGS sequence"/>
</dbReference>